<protein>
    <submittedName>
        <fullName evidence="1">Maker190</fullName>
    </submittedName>
</protein>
<feature type="non-terminal residue" evidence="1">
    <location>
        <position position="311"/>
    </location>
</feature>
<reference evidence="1 2" key="1">
    <citation type="submission" date="2015-08" db="EMBL/GenBank/DDBJ databases">
        <title>Ancestral chromatin configuration constrains chromatin evolution on differentiating sex chromosomes in Drosophila.</title>
        <authorList>
            <person name="Zhou Q."/>
            <person name="Bachtrog D."/>
        </authorList>
    </citation>
    <scope>NUCLEOTIDE SEQUENCE [LARGE SCALE GENOMIC DNA]</scope>
    <source>
        <tissue evidence="1">Whole larvae</tissue>
    </source>
</reference>
<evidence type="ECO:0000313" key="1">
    <source>
        <dbReference type="EMBL" id="ALC46293.1"/>
    </source>
</evidence>
<name>A0A0M3QXP6_DROBS</name>
<dbReference type="AlphaFoldDB" id="A0A0M3QXP6"/>
<gene>
    <name evidence="1" type="ORF">Dbus_chr3Rg1043</name>
</gene>
<organism evidence="1 2">
    <name type="scientific">Drosophila busckii</name>
    <name type="common">Fruit fly</name>
    <dbReference type="NCBI Taxonomy" id="30019"/>
    <lineage>
        <taxon>Eukaryota</taxon>
        <taxon>Metazoa</taxon>
        <taxon>Ecdysozoa</taxon>
        <taxon>Arthropoda</taxon>
        <taxon>Hexapoda</taxon>
        <taxon>Insecta</taxon>
        <taxon>Pterygota</taxon>
        <taxon>Neoptera</taxon>
        <taxon>Endopterygota</taxon>
        <taxon>Diptera</taxon>
        <taxon>Brachycera</taxon>
        <taxon>Muscomorpha</taxon>
        <taxon>Ephydroidea</taxon>
        <taxon>Drosophilidae</taxon>
        <taxon>Drosophila</taxon>
    </lineage>
</organism>
<dbReference type="Proteomes" id="UP000494163">
    <property type="component" value="Chromosome 3R"/>
</dbReference>
<dbReference type="EMBL" id="CP012526">
    <property type="protein sequence ID" value="ALC46293.1"/>
    <property type="molecule type" value="Genomic_DNA"/>
</dbReference>
<accession>A0A0M3QXP6</accession>
<evidence type="ECO:0000313" key="2">
    <source>
        <dbReference type="Proteomes" id="UP000494163"/>
    </source>
</evidence>
<sequence length="311" mass="35824">MVANFFIIYNYLIRSFGLEPYLPPPDTNLVADATYFGFDEPLLYETPVHEDNLGTNYIYPTPSSPAAEFNLLGGGGGFVDSSTNRTTIWDVVPATTRAPRNCHIIKCPKYLHATFATDGVKCLEFDNECFMAVASCKRYNEKLPLKSCVMSKDELVHFFELCWRRKFVNVLITFKRQLADELYSYTPFPKLQLLNVTNLGVNYKWQPLDVSDVRGFEFRIPANQLLPLGFNNLRIILIVKSSIVTEQEIKDLFKLCWQRKFVNILLTFQRISNNNVVQHELFTYNPFPKVSDVQGFAFKVPVFQDPPMAFY</sequence>
<dbReference type="STRING" id="30019.A0A0M3QXP6"/>
<keyword evidence="2" id="KW-1185">Reference proteome</keyword>
<proteinExistence type="predicted"/>